<accession>A0A9J6AFQ4</accession>
<comment type="caution">
    <text evidence="1">The sequence shown here is derived from an EMBL/GenBank/DDBJ whole genome shotgun (WGS) entry which is preliminary data.</text>
</comment>
<dbReference type="Proteomes" id="UP000824120">
    <property type="component" value="Chromosome 2"/>
</dbReference>
<keyword evidence="2" id="KW-1185">Reference proteome</keyword>
<protein>
    <submittedName>
        <fullName evidence="1">Uncharacterized protein</fullName>
    </submittedName>
</protein>
<reference evidence="1 2" key="1">
    <citation type="submission" date="2020-09" db="EMBL/GenBank/DDBJ databases">
        <title>De no assembly of potato wild relative species, Solanum commersonii.</title>
        <authorList>
            <person name="Cho K."/>
        </authorList>
    </citation>
    <scope>NUCLEOTIDE SEQUENCE [LARGE SCALE GENOMIC DNA]</scope>
    <source>
        <strain evidence="1">LZ3.2</strain>
        <tissue evidence="1">Leaf</tissue>
    </source>
</reference>
<proteinExistence type="predicted"/>
<gene>
    <name evidence="1" type="ORF">H5410_008334</name>
</gene>
<dbReference type="AlphaFoldDB" id="A0A9J6AFQ4"/>
<dbReference type="EMBL" id="JACXVP010000002">
    <property type="protein sequence ID" value="KAG5623116.1"/>
    <property type="molecule type" value="Genomic_DNA"/>
</dbReference>
<evidence type="ECO:0000313" key="2">
    <source>
        <dbReference type="Proteomes" id="UP000824120"/>
    </source>
</evidence>
<name>A0A9J6AFQ4_SOLCO</name>
<sequence length="123" mass="14268">MNSIPFHIPPTPPSVAFVSESINTHSLLPFRRYSDVKSGRRHLSSGIKALKSGKLANLSLSGLSLVTLKNKLKQNKSNIEWFHLIFWDTEQYHRKRMHVRNERSKLFTYFSGQFQVRELSLVL</sequence>
<organism evidence="1 2">
    <name type="scientific">Solanum commersonii</name>
    <name type="common">Commerson's wild potato</name>
    <name type="synonym">Commerson's nightshade</name>
    <dbReference type="NCBI Taxonomy" id="4109"/>
    <lineage>
        <taxon>Eukaryota</taxon>
        <taxon>Viridiplantae</taxon>
        <taxon>Streptophyta</taxon>
        <taxon>Embryophyta</taxon>
        <taxon>Tracheophyta</taxon>
        <taxon>Spermatophyta</taxon>
        <taxon>Magnoliopsida</taxon>
        <taxon>eudicotyledons</taxon>
        <taxon>Gunneridae</taxon>
        <taxon>Pentapetalae</taxon>
        <taxon>asterids</taxon>
        <taxon>lamiids</taxon>
        <taxon>Solanales</taxon>
        <taxon>Solanaceae</taxon>
        <taxon>Solanoideae</taxon>
        <taxon>Solaneae</taxon>
        <taxon>Solanum</taxon>
    </lineage>
</organism>
<evidence type="ECO:0000313" key="1">
    <source>
        <dbReference type="EMBL" id="KAG5623116.1"/>
    </source>
</evidence>